<dbReference type="RefSeq" id="WP_097651530.1">
    <property type="nucleotide sequence ID" value="NZ_LYXE01000063.1"/>
</dbReference>
<dbReference type="InterPro" id="IPR006674">
    <property type="entry name" value="HD_domain"/>
</dbReference>
<evidence type="ECO:0000313" key="3">
    <source>
        <dbReference type="EMBL" id="PDV99768.1"/>
    </source>
</evidence>
<dbReference type="InterPro" id="IPR003607">
    <property type="entry name" value="HD/PDEase_dom"/>
</dbReference>
<sequence>MVSAHVREYQEELERRTLSPLAAFSADAVREHPEPPCPIRPAFQRDRDRILHSKPFRRLKHKTQVFIAPLGDHYRTRLTHTLEVTQVSRTVARALHLNEDLTEAIGLGHDLGHAPFGHAGETALTRIFPDHFRHNEQSRRIIEVLERDGRGLNLTYDVREGIYLHSKARRDIMMTAWGTAHTLEGQIIKICDSVAYINHDIDDALRAGVLHKEDLPADLLDRLGHTHGERLNTMVGDLITHNWWATGEGTPPDPPLIAMSAPILEATNRLREFMYREVYLNRKAKADDEKVRFVIETLYAYFVKYPEQLPPDLLRINRERDEPIERAVVDYIAGMTDRYALEIFKRIFVPRTWGA</sequence>
<dbReference type="OrthoDB" id="9803619at2"/>
<dbReference type="Pfam" id="PF13286">
    <property type="entry name" value="HD_assoc"/>
    <property type="match status" value="1"/>
</dbReference>
<dbReference type="GO" id="GO:0008832">
    <property type="term" value="F:dGTPase activity"/>
    <property type="evidence" value="ECO:0007669"/>
    <property type="project" value="TreeGrafter"/>
</dbReference>
<dbReference type="EMBL" id="LYXE01000063">
    <property type="protein sequence ID" value="PDV99768.1"/>
    <property type="molecule type" value="Genomic_DNA"/>
</dbReference>
<accession>A0A2H3KNI4</accession>
<organism evidence="3 4">
    <name type="scientific">Candidatus Chloroploca asiatica</name>
    <dbReference type="NCBI Taxonomy" id="1506545"/>
    <lineage>
        <taxon>Bacteria</taxon>
        <taxon>Bacillati</taxon>
        <taxon>Chloroflexota</taxon>
        <taxon>Chloroflexia</taxon>
        <taxon>Chloroflexales</taxon>
        <taxon>Chloroflexineae</taxon>
        <taxon>Oscillochloridaceae</taxon>
        <taxon>Candidatus Chloroploca</taxon>
    </lineage>
</organism>
<keyword evidence="4" id="KW-1185">Reference proteome</keyword>
<evidence type="ECO:0000313" key="4">
    <source>
        <dbReference type="Proteomes" id="UP000220922"/>
    </source>
</evidence>
<comment type="caution">
    <text evidence="3">The sequence shown here is derived from an EMBL/GenBank/DDBJ whole genome shotgun (WGS) entry which is preliminary data.</text>
</comment>
<feature type="domain" description="HD" evidence="2">
    <location>
        <begin position="77"/>
        <end position="197"/>
    </location>
</feature>
<keyword evidence="1 3" id="KW-0378">Hydrolase</keyword>
<dbReference type="SMART" id="SM00471">
    <property type="entry name" value="HDc"/>
    <property type="match status" value="1"/>
</dbReference>
<dbReference type="NCBIfam" id="NF002327">
    <property type="entry name" value="PRK01286.1-2"/>
    <property type="match status" value="1"/>
</dbReference>
<dbReference type="Pfam" id="PF01966">
    <property type="entry name" value="HD"/>
    <property type="match status" value="1"/>
</dbReference>
<evidence type="ECO:0000259" key="2">
    <source>
        <dbReference type="PROSITE" id="PS51831"/>
    </source>
</evidence>
<dbReference type="PANTHER" id="PTHR11373:SF43">
    <property type="entry name" value="DEOXYGUANOSINETRIPHOSPHATE TRIPHOSPHOHYDROLASE-LIKE PROTEIN"/>
    <property type="match status" value="1"/>
</dbReference>
<protein>
    <submittedName>
        <fullName evidence="3">Deoxyguanosinetriphosphate triphosphohydrolase</fullName>
    </submittedName>
</protein>
<proteinExistence type="predicted"/>
<dbReference type="SUPFAM" id="SSF109604">
    <property type="entry name" value="HD-domain/PDEase-like"/>
    <property type="match status" value="1"/>
</dbReference>
<gene>
    <name evidence="3" type="ORF">A9Q02_00705</name>
</gene>
<dbReference type="InterPro" id="IPR050135">
    <property type="entry name" value="dGTPase-like"/>
</dbReference>
<reference evidence="3 4" key="1">
    <citation type="submission" date="2016-05" db="EMBL/GenBank/DDBJ databases">
        <authorList>
            <person name="Lavstsen T."/>
            <person name="Jespersen J.S."/>
        </authorList>
    </citation>
    <scope>NUCLEOTIDE SEQUENCE [LARGE SCALE GENOMIC DNA]</scope>
    <source>
        <strain evidence="3 4">B7-9</strain>
    </source>
</reference>
<evidence type="ECO:0000256" key="1">
    <source>
        <dbReference type="ARBA" id="ARBA00022801"/>
    </source>
</evidence>
<name>A0A2H3KNI4_9CHLR</name>
<dbReference type="CDD" id="cd00077">
    <property type="entry name" value="HDc"/>
    <property type="match status" value="1"/>
</dbReference>
<dbReference type="InterPro" id="IPR006261">
    <property type="entry name" value="dGTPase"/>
</dbReference>
<dbReference type="InterPro" id="IPR026875">
    <property type="entry name" value="PHydrolase_assoc_dom"/>
</dbReference>
<dbReference type="NCBIfam" id="TIGR01353">
    <property type="entry name" value="dGTP_triPase"/>
    <property type="match status" value="1"/>
</dbReference>
<dbReference type="AlphaFoldDB" id="A0A2H3KNI4"/>
<dbReference type="Gene3D" id="1.10.3210.10">
    <property type="entry name" value="Hypothetical protein af1432"/>
    <property type="match status" value="1"/>
</dbReference>
<dbReference type="Proteomes" id="UP000220922">
    <property type="component" value="Unassembled WGS sequence"/>
</dbReference>
<dbReference type="PROSITE" id="PS51831">
    <property type="entry name" value="HD"/>
    <property type="match status" value="1"/>
</dbReference>
<dbReference type="GO" id="GO:0006203">
    <property type="term" value="P:dGTP catabolic process"/>
    <property type="evidence" value="ECO:0007669"/>
    <property type="project" value="TreeGrafter"/>
</dbReference>
<dbReference type="PANTHER" id="PTHR11373">
    <property type="entry name" value="DEOXYNUCLEOSIDE TRIPHOSPHATE TRIPHOSPHOHYDROLASE"/>
    <property type="match status" value="1"/>
</dbReference>